<gene>
    <name evidence="2" type="ORF">BXY66_2867</name>
</gene>
<dbReference type="InterPro" id="IPR021735">
    <property type="entry name" value="DUF3306"/>
</dbReference>
<evidence type="ECO:0000313" key="3">
    <source>
        <dbReference type="Proteomes" id="UP000295673"/>
    </source>
</evidence>
<dbReference type="AlphaFoldDB" id="A0A4R1N635"/>
<dbReference type="RefSeq" id="WP_132860947.1">
    <property type="nucleotide sequence ID" value="NZ_SMGR01000002.1"/>
</dbReference>
<comment type="caution">
    <text evidence="2">The sequence shown here is derived from an EMBL/GenBank/DDBJ whole genome shotgun (WGS) entry which is preliminary data.</text>
</comment>
<dbReference type="Pfam" id="PF11748">
    <property type="entry name" value="DUF3306"/>
    <property type="match status" value="1"/>
</dbReference>
<dbReference type="EMBL" id="SMGR01000002">
    <property type="protein sequence ID" value="TCL01552.1"/>
    <property type="molecule type" value="Genomic_DNA"/>
</dbReference>
<organism evidence="2 3">
    <name type="scientific">Shimia isoporae</name>
    <dbReference type="NCBI Taxonomy" id="647720"/>
    <lineage>
        <taxon>Bacteria</taxon>
        <taxon>Pseudomonadati</taxon>
        <taxon>Pseudomonadota</taxon>
        <taxon>Alphaproteobacteria</taxon>
        <taxon>Rhodobacterales</taxon>
        <taxon>Roseobacteraceae</taxon>
    </lineage>
</organism>
<proteinExistence type="predicted"/>
<keyword evidence="3" id="KW-1185">Reference proteome</keyword>
<feature type="region of interest" description="Disordered" evidence="1">
    <location>
        <begin position="173"/>
        <end position="194"/>
    </location>
</feature>
<name>A0A4R1N635_9RHOB</name>
<dbReference type="OrthoDB" id="8100830at2"/>
<evidence type="ECO:0000313" key="2">
    <source>
        <dbReference type="EMBL" id="TCL01552.1"/>
    </source>
</evidence>
<sequence>MSRGGDFWARRKAAVAAEAEAEMIAQERAVAAEEQASLEDKPDAEILAELDLPDPDELGPGDDFSAFLKTAVPERLRRRALRKLWLTNPTLANVDGLVDYGEDFTDSAMVVEGMQTAYQIGKGMLKHVEEMARKAEAMDQPVLGEAAEQPAADDEADVPEDVIAMAEVEDATPAEIAIGETDPAAEEIAPSPRRRMRFEFEQPAMERQ</sequence>
<accession>A0A4R1N635</accession>
<dbReference type="Proteomes" id="UP000295673">
    <property type="component" value="Unassembled WGS sequence"/>
</dbReference>
<reference evidence="2 3" key="1">
    <citation type="submission" date="2019-03" db="EMBL/GenBank/DDBJ databases">
        <title>Genomic Encyclopedia of Archaeal and Bacterial Type Strains, Phase II (KMG-II): from individual species to whole genera.</title>
        <authorList>
            <person name="Goeker M."/>
        </authorList>
    </citation>
    <scope>NUCLEOTIDE SEQUENCE [LARGE SCALE GENOMIC DNA]</scope>
    <source>
        <strain evidence="2 3">DSM 26433</strain>
    </source>
</reference>
<protein>
    <submittedName>
        <fullName evidence="2">Uncharacterized protein DUF3306</fullName>
    </submittedName>
</protein>
<evidence type="ECO:0000256" key="1">
    <source>
        <dbReference type="SAM" id="MobiDB-lite"/>
    </source>
</evidence>